<evidence type="ECO:0000256" key="4">
    <source>
        <dbReference type="ARBA" id="ARBA00023163"/>
    </source>
</evidence>
<organism evidence="8 9">
    <name type="scientific">Asparagus officinalis</name>
    <name type="common">Garden asparagus</name>
    <dbReference type="NCBI Taxonomy" id="4686"/>
    <lineage>
        <taxon>Eukaryota</taxon>
        <taxon>Viridiplantae</taxon>
        <taxon>Streptophyta</taxon>
        <taxon>Embryophyta</taxon>
        <taxon>Tracheophyta</taxon>
        <taxon>Spermatophyta</taxon>
        <taxon>Magnoliopsida</taxon>
        <taxon>Liliopsida</taxon>
        <taxon>Asparagales</taxon>
        <taxon>Asparagaceae</taxon>
        <taxon>Asparagoideae</taxon>
        <taxon>Asparagus</taxon>
    </lineage>
</organism>
<feature type="region of interest" description="Disordered" evidence="7">
    <location>
        <begin position="269"/>
        <end position="341"/>
    </location>
</feature>
<dbReference type="Gene3D" id="2.40.330.10">
    <property type="entry name" value="DNA-binding pseudobarrel domain"/>
    <property type="match status" value="1"/>
</dbReference>
<dbReference type="InterPro" id="IPR015300">
    <property type="entry name" value="DNA-bd_pseudobarrel_sf"/>
</dbReference>
<proteinExistence type="predicted"/>
<evidence type="ECO:0000256" key="6">
    <source>
        <dbReference type="SAM" id="Coils"/>
    </source>
</evidence>
<feature type="compositionally biased region" description="Basic and acidic residues" evidence="7">
    <location>
        <begin position="293"/>
        <end position="302"/>
    </location>
</feature>
<feature type="region of interest" description="Disordered" evidence="7">
    <location>
        <begin position="181"/>
        <end position="251"/>
    </location>
</feature>
<keyword evidence="5" id="KW-0539">Nucleus</keyword>
<keyword evidence="9" id="KW-1185">Reference proteome</keyword>
<dbReference type="Gramene" id="ONK66829">
    <property type="protein sequence ID" value="ONK66829"/>
    <property type="gene ID" value="A4U43_C06F12440"/>
</dbReference>
<sequence length="576" mass="66757">MKVNGSSSSLRPNITELDIESHSHLSNLTASQEIENLKRMNHVLTKTVASLEEDNKTFREKELRDRETEINEWVGEMQKTTDRDFFREKKLLELEFEKKRERDEVVEWKNRYCELEARVSKLIDETVAEFERKEREVQEMIAEVEEENRELKARALRVSDERCTLGGKRYEEGNFHVKEKEKEHIEIDDDDDDEIPPRHSTKKRLAEGSHSSKECSVSPKPTEFKRNGWKGASFRGEHVQTPLGSVTKEQEFSKGTPIQIFNFHVKEKEKEHIGIDDDDDDDEIPPRHSTKKRLAEGSHSSKECFVSPKPTEFKRNGWKRASFGGEPVQTPLGSVTKEQEVSKGTPIQIFNFHVKEKEKEHIEIDDDDDDDDEIPPRHSTKKRLAEGSHSSKECFVSPKPTEFKRNGWKRASFGGEHVQTPLGSVTKEQEDAGRGIRGCRKSALDRRSMRSFDKQKYWVYTGRTPTTEQHIHAEKRAQIFQKSLRSHNPSFIRSMVPSHVSGRFWFCLPSKFCKENLPAHDLKMILEDERGSEYKVKYIGRRAAIDGSELPAIVFFKLFLSSSFVLSSGRPEYVIY</sequence>
<feature type="region of interest" description="Disordered" evidence="7">
    <location>
        <begin position="358"/>
        <end position="398"/>
    </location>
</feature>
<dbReference type="InterPro" id="IPR003340">
    <property type="entry name" value="B3_DNA-bd"/>
</dbReference>
<keyword evidence="4" id="KW-0804">Transcription</keyword>
<name>A0A5P1EPV2_ASPOF</name>
<keyword evidence="3" id="KW-0238">DNA-binding</keyword>
<dbReference type="AlphaFoldDB" id="A0A5P1EPV2"/>
<evidence type="ECO:0000313" key="8">
    <source>
        <dbReference type="EMBL" id="ONK66829.1"/>
    </source>
</evidence>
<evidence type="ECO:0000313" key="9">
    <source>
        <dbReference type="Proteomes" id="UP000243459"/>
    </source>
</evidence>
<evidence type="ECO:0000256" key="2">
    <source>
        <dbReference type="ARBA" id="ARBA00023015"/>
    </source>
</evidence>
<evidence type="ECO:0000256" key="1">
    <source>
        <dbReference type="ARBA" id="ARBA00004123"/>
    </source>
</evidence>
<accession>A0A5P1EPV2</accession>
<dbReference type="CDD" id="cd10017">
    <property type="entry name" value="B3_DNA"/>
    <property type="match status" value="1"/>
</dbReference>
<dbReference type="Proteomes" id="UP000243459">
    <property type="component" value="Chromosome 6"/>
</dbReference>
<dbReference type="SUPFAM" id="SSF101936">
    <property type="entry name" value="DNA-binding pseudobarrel domain"/>
    <property type="match status" value="1"/>
</dbReference>
<gene>
    <name evidence="8" type="ORF">A4U43_C06F12440</name>
</gene>
<evidence type="ECO:0000256" key="5">
    <source>
        <dbReference type="ARBA" id="ARBA00023242"/>
    </source>
</evidence>
<evidence type="ECO:0000256" key="3">
    <source>
        <dbReference type="ARBA" id="ARBA00023125"/>
    </source>
</evidence>
<keyword evidence="2" id="KW-0805">Transcription regulation</keyword>
<feature type="coiled-coil region" evidence="6">
    <location>
        <begin position="91"/>
        <end position="161"/>
    </location>
</feature>
<protein>
    <submittedName>
        <fullName evidence="8">Uncharacterized protein</fullName>
    </submittedName>
</protein>
<dbReference type="GO" id="GO:0003677">
    <property type="term" value="F:DNA binding"/>
    <property type="evidence" value="ECO:0007669"/>
    <property type="project" value="UniProtKB-KW"/>
</dbReference>
<reference evidence="9" key="1">
    <citation type="journal article" date="2017" name="Nat. Commun.">
        <title>The asparagus genome sheds light on the origin and evolution of a young Y chromosome.</title>
        <authorList>
            <person name="Harkess A."/>
            <person name="Zhou J."/>
            <person name="Xu C."/>
            <person name="Bowers J.E."/>
            <person name="Van der Hulst R."/>
            <person name="Ayyampalayam S."/>
            <person name="Mercati F."/>
            <person name="Riccardi P."/>
            <person name="McKain M.R."/>
            <person name="Kakrana A."/>
            <person name="Tang H."/>
            <person name="Ray J."/>
            <person name="Groenendijk J."/>
            <person name="Arikit S."/>
            <person name="Mathioni S.M."/>
            <person name="Nakano M."/>
            <person name="Shan H."/>
            <person name="Telgmann-Rauber A."/>
            <person name="Kanno A."/>
            <person name="Yue Z."/>
            <person name="Chen H."/>
            <person name="Li W."/>
            <person name="Chen Y."/>
            <person name="Xu X."/>
            <person name="Zhang Y."/>
            <person name="Luo S."/>
            <person name="Chen H."/>
            <person name="Gao J."/>
            <person name="Mao Z."/>
            <person name="Pires J.C."/>
            <person name="Luo M."/>
            <person name="Kudrna D."/>
            <person name="Wing R.A."/>
            <person name="Meyers B.C."/>
            <person name="Yi K."/>
            <person name="Kong H."/>
            <person name="Lavrijsen P."/>
            <person name="Sunseri F."/>
            <person name="Falavigna A."/>
            <person name="Ye Y."/>
            <person name="Leebens-Mack J.H."/>
            <person name="Chen G."/>
        </authorList>
    </citation>
    <scope>NUCLEOTIDE SEQUENCE [LARGE SCALE GENOMIC DNA]</scope>
    <source>
        <strain evidence="9">cv. DH0086</strain>
    </source>
</reference>
<dbReference type="EMBL" id="CM007386">
    <property type="protein sequence ID" value="ONK66829.1"/>
    <property type="molecule type" value="Genomic_DNA"/>
</dbReference>
<feature type="compositionally biased region" description="Acidic residues" evidence="7">
    <location>
        <begin position="363"/>
        <end position="373"/>
    </location>
</feature>
<feature type="compositionally biased region" description="Basic and acidic residues" evidence="7">
    <location>
        <begin position="383"/>
        <end position="392"/>
    </location>
</feature>
<evidence type="ECO:0000256" key="7">
    <source>
        <dbReference type="SAM" id="MobiDB-lite"/>
    </source>
</evidence>
<keyword evidence="6" id="KW-0175">Coiled coil</keyword>
<dbReference type="GO" id="GO:0005634">
    <property type="term" value="C:nucleus"/>
    <property type="evidence" value="ECO:0007669"/>
    <property type="project" value="UniProtKB-SubCell"/>
</dbReference>
<feature type="compositionally biased region" description="Basic and acidic residues" evidence="7">
    <location>
        <begin position="204"/>
        <end position="213"/>
    </location>
</feature>
<comment type="subcellular location">
    <subcellularLocation>
        <location evidence="1">Nucleus</location>
    </subcellularLocation>
</comment>